<dbReference type="EMBL" id="CAMAPF010000018">
    <property type="protein sequence ID" value="CAH9071234.1"/>
    <property type="molecule type" value="Genomic_DNA"/>
</dbReference>
<sequence length="106" mass="12439">MPDTSDQPRSFLRPTDPVPCWTKNERSKVYLAEDFQASFRRRVPIRFRPETRRHAPARELAVESSGGACHSRAMILECGLWVFGRQWQENQRMREVEQGCRIPSCF</sequence>
<gene>
    <name evidence="1" type="ORF">CEPIT_LOCUS3773</name>
</gene>
<dbReference type="AlphaFoldDB" id="A0AAV0CEH3"/>
<evidence type="ECO:0000313" key="2">
    <source>
        <dbReference type="Proteomes" id="UP001152523"/>
    </source>
</evidence>
<accession>A0AAV0CEH3</accession>
<evidence type="ECO:0000313" key="1">
    <source>
        <dbReference type="EMBL" id="CAH9071234.1"/>
    </source>
</evidence>
<dbReference type="Proteomes" id="UP001152523">
    <property type="component" value="Unassembled WGS sequence"/>
</dbReference>
<comment type="caution">
    <text evidence="1">The sequence shown here is derived from an EMBL/GenBank/DDBJ whole genome shotgun (WGS) entry which is preliminary data.</text>
</comment>
<organism evidence="1 2">
    <name type="scientific">Cuscuta epithymum</name>
    <dbReference type="NCBI Taxonomy" id="186058"/>
    <lineage>
        <taxon>Eukaryota</taxon>
        <taxon>Viridiplantae</taxon>
        <taxon>Streptophyta</taxon>
        <taxon>Embryophyta</taxon>
        <taxon>Tracheophyta</taxon>
        <taxon>Spermatophyta</taxon>
        <taxon>Magnoliopsida</taxon>
        <taxon>eudicotyledons</taxon>
        <taxon>Gunneridae</taxon>
        <taxon>Pentapetalae</taxon>
        <taxon>asterids</taxon>
        <taxon>lamiids</taxon>
        <taxon>Solanales</taxon>
        <taxon>Convolvulaceae</taxon>
        <taxon>Cuscuteae</taxon>
        <taxon>Cuscuta</taxon>
        <taxon>Cuscuta subgen. Cuscuta</taxon>
    </lineage>
</organism>
<protein>
    <submittedName>
        <fullName evidence="1">Uncharacterized protein</fullName>
    </submittedName>
</protein>
<name>A0AAV0CEH3_9ASTE</name>
<keyword evidence="2" id="KW-1185">Reference proteome</keyword>
<proteinExistence type="predicted"/>
<reference evidence="1" key="1">
    <citation type="submission" date="2022-07" db="EMBL/GenBank/DDBJ databases">
        <authorList>
            <person name="Macas J."/>
            <person name="Novak P."/>
            <person name="Neumann P."/>
        </authorList>
    </citation>
    <scope>NUCLEOTIDE SEQUENCE</scope>
</reference>